<protein>
    <recommendedName>
        <fullName evidence="4">UrcA family protein</fullName>
    </recommendedName>
</protein>
<feature type="region of interest" description="Disordered" evidence="1">
    <location>
        <begin position="42"/>
        <end position="77"/>
    </location>
</feature>
<dbReference type="AlphaFoldDB" id="A0A239H6I5"/>
<evidence type="ECO:0000256" key="1">
    <source>
        <dbReference type="SAM" id="MobiDB-lite"/>
    </source>
</evidence>
<evidence type="ECO:0000313" key="2">
    <source>
        <dbReference type="EMBL" id="SNS77029.1"/>
    </source>
</evidence>
<reference evidence="2 3" key="1">
    <citation type="submission" date="2017-06" db="EMBL/GenBank/DDBJ databases">
        <authorList>
            <person name="Kim H.J."/>
            <person name="Triplett B.A."/>
        </authorList>
    </citation>
    <scope>NUCLEOTIDE SEQUENCE [LARGE SCALE GENOMIC DNA]</scope>
    <source>
        <strain evidence="2 3">DS15</strain>
    </source>
</reference>
<evidence type="ECO:0000313" key="3">
    <source>
        <dbReference type="Proteomes" id="UP000198339"/>
    </source>
</evidence>
<evidence type="ECO:0008006" key="4">
    <source>
        <dbReference type="Google" id="ProtNLM"/>
    </source>
</evidence>
<dbReference type="EMBL" id="FZPA01000005">
    <property type="protein sequence ID" value="SNS77029.1"/>
    <property type="molecule type" value="Genomic_DNA"/>
</dbReference>
<proteinExistence type="predicted"/>
<dbReference type="Proteomes" id="UP000198339">
    <property type="component" value="Unassembled WGS sequence"/>
</dbReference>
<sequence length="166" mass="17189">MFVTLCQAAKRQAGAGLVKLPQAARSGLLALVTLSLGGSGAWAQETPSERSAPDETSDAATAEIQDPVRIGGDTTPQPCVQVDVGGYRAGHLDCASQRLEAAARIAQAQARSAIETPVIDATSPDVQTGVANQTATRLRMGNALGNSVHPQRPNRPAPMPRGGFRP</sequence>
<name>A0A239H6I5_9SPHN</name>
<feature type="region of interest" description="Disordered" evidence="1">
    <location>
        <begin position="142"/>
        <end position="166"/>
    </location>
</feature>
<organism evidence="2 3">
    <name type="scientific">Sphingopyxis indica</name>
    <dbReference type="NCBI Taxonomy" id="436663"/>
    <lineage>
        <taxon>Bacteria</taxon>
        <taxon>Pseudomonadati</taxon>
        <taxon>Pseudomonadota</taxon>
        <taxon>Alphaproteobacteria</taxon>
        <taxon>Sphingomonadales</taxon>
        <taxon>Sphingomonadaceae</taxon>
        <taxon>Sphingopyxis</taxon>
    </lineage>
</organism>
<gene>
    <name evidence="2" type="ORF">SAMN06295955_1056</name>
</gene>
<keyword evidence="3" id="KW-1185">Reference proteome</keyword>
<accession>A0A239H6I5</accession>